<dbReference type="Pfam" id="PF02742">
    <property type="entry name" value="Fe_dep_repr_C"/>
    <property type="match status" value="1"/>
</dbReference>
<dbReference type="InterPro" id="IPR036388">
    <property type="entry name" value="WH-like_DNA-bd_sf"/>
</dbReference>
<feature type="transmembrane region" description="Helical" evidence="10">
    <location>
        <begin position="102"/>
        <end position="120"/>
    </location>
</feature>
<comment type="subcellular location">
    <subcellularLocation>
        <location evidence="1">Cell inner membrane</location>
        <topology evidence="1">Multi-pass membrane protein</topology>
    </subcellularLocation>
    <subcellularLocation>
        <location evidence="8">Cell membrane</location>
        <topology evidence="8">Multi-pass membrane protein</topology>
    </subcellularLocation>
</comment>
<dbReference type="PANTHER" id="PTHR30477:SF3">
    <property type="entry name" value="METAL TRANSPORT SYSTEM MEMBRANE PROTEIN CT_069-RELATED"/>
    <property type="match status" value="1"/>
</dbReference>
<evidence type="ECO:0000256" key="8">
    <source>
        <dbReference type="RuleBase" id="RU003943"/>
    </source>
</evidence>
<organism evidence="12 13">
    <name type="scientific">Chlamydia trachomatis serovar A (strain ATCC VR-571B / DSM 19440 / HAR-13)</name>
    <dbReference type="NCBI Taxonomy" id="315277"/>
    <lineage>
        <taxon>Bacteria</taxon>
        <taxon>Pseudomonadati</taxon>
        <taxon>Chlamydiota</taxon>
        <taxon>Chlamydiia</taxon>
        <taxon>Chlamydiales</taxon>
        <taxon>Chlamydiaceae</taxon>
        <taxon>Chlamydia/Chlamydophila group</taxon>
        <taxon>Chlamydia</taxon>
    </lineage>
</organism>
<dbReference type="GO" id="GO:0010043">
    <property type="term" value="P:response to zinc ion"/>
    <property type="evidence" value="ECO:0007669"/>
    <property type="project" value="TreeGrafter"/>
</dbReference>
<proteinExistence type="inferred from homology"/>
<evidence type="ECO:0000256" key="4">
    <source>
        <dbReference type="ARBA" id="ARBA00022475"/>
    </source>
</evidence>
<keyword evidence="13" id="KW-1185">Reference proteome</keyword>
<dbReference type="InterPro" id="IPR001626">
    <property type="entry name" value="ABC_TroCD"/>
</dbReference>
<evidence type="ECO:0000256" key="6">
    <source>
        <dbReference type="ARBA" id="ARBA00022989"/>
    </source>
</evidence>
<reference evidence="12 13" key="1">
    <citation type="journal article" date="2005" name="Infect. Immun.">
        <title>Comparative genomic analysis of Chlamydia trachomatis oculotropic and genitotropic strains.</title>
        <authorList>
            <person name="Carlson J.H."/>
            <person name="Porcella S.F."/>
            <person name="McClarty G."/>
            <person name="Caldwell H.D."/>
        </authorList>
    </citation>
    <scope>NUCLEOTIDE SEQUENCE [LARGE SCALE GENOMIC DNA]</scope>
    <source>
        <strain evidence="13">ATCC VR-571B / DSM 19440 / HAR-13</strain>
    </source>
</reference>
<evidence type="ECO:0000256" key="1">
    <source>
        <dbReference type="ARBA" id="ARBA00004429"/>
    </source>
</evidence>
<evidence type="ECO:0000313" key="12">
    <source>
        <dbReference type="EMBL" id="AAX50320.1"/>
    </source>
</evidence>
<gene>
    <name evidence="12" type="primary">ytgC</name>
    <name evidence="12" type="ordered locus">CTA_0074</name>
</gene>
<comment type="similarity">
    <text evidence="2 8">Belongs to the ABC-3 integral membrane protein family.</text>
</comment>
<feature type="transmembrane region" description="Helical" evidence="10">
    <location>
        <begin position="69"/>
        <end position="90"/>
    </location>
</feature>
<feature type="transmembrane region" description="Helical" evidence="10">
    <location>
        <begin position="230"/>
        <end position="256"/>
    </location>
</feature>
<dbReference type="HOGENOM" id="CLU_028808_0_2_0"/>
<evidence type="ECO:0000256" key="3">
    <source>
        <dbReference type="ARBA" id="ARBA00022448"/>
    </source>
</evidence>
<dbReference type="Proteomes" id="UP000002532">
    <property type="component" value="Chromosome"/>
</dbReference>
<dbReference type="GO" id="GO:0003700">
    <property type="term" value="F:DNA-binding transcription factor activity"/>
    <property type="evidence" value="ECO:0007669"/>
    <property type="project" value="InterPro"/>
</dbReference>
<feature type="compositionally biased region" description="Basic and acidic residues" evidence="9">
    <location>
        <begin position="434"/>
        <end position="451"/>
    </location>
</feature>
<feature type="transmembrane region" description="Helical" evidence="10">
    <location>
        <begin position="268"/>
        <end position="292"/>
    </location>
</feature>
<dbReference type="Pfam" id="PF00950">
    <property type="entry name" value="ABC-3"/>
    <property type="match status" value="1"/>
</dbReference>
<feature type="region of interest" description="Disordered" evidence="9">
    <location>
        <begin position="432"/>
        <end position="451"/>
    </location>
</feature>
<keyword evidence="6 10" id="KW-1133">Transmembrane helix</keyword>
<dbReference type="InterPro" id="IPR022689">
    <property type="entry name" value="Iron_dep_repressor"/>
</dbReference>
<accession>A0A0H2X1C1</accession>
<dbReference type="InterPro" id="IPR037294">
    <property type="entry name" value="ABC_BtuC-like"/>
</dbReference>
<evidence type="ECO:0000256" key="9">
    <source>
        <dbReference type="SAM" id="MobiDB-lite"/>
    </source>
</evidence>
<dbReference type="Gene3D" id="1.10.3470.10">
    <property type="entry name" value="ABC transporter involved in vitamin B12 uptake, BtuC"/>
    <property type="match status" value="1"/>
</dbReference>
<protein>
    <submittedName>
        <fullName evidence="12">MntB</fullName>
    </submittedName>
</protein>
<dbReference type="SUPFAM" id="SSF47979">
    <property type="entry name" value="Iron-dependent repressor protein, dimerization domain"/>
    <property type="match status" value="1"/>
</dbReference>
<feature type="transmembrane region" description="Helical" evidence="10">
    <location>
        <begin position="147"/>
        <end position="165"/>
    </location>
</feature>
<dbReference type="GO" id="GO:0046914">
    <property type="term" value="F:transition metal ion binding"/>
    <property type="evidence" value="ECO:0007669"/>
    <property type="project" value="InterPro"/>
</dbReference>
<evidence type="ECO:0000256" key="10">
    <source>
        <dbReference type="SAM" id="Phobius"/>
    </source>
</evidence>
<feature type="domain" description="Iron dependent repressor metal binding and dimerisation" evidence="11">
    <location>
        <begin position="374"/>
        <end position="443"/>
    </location>
</feature>
<dbReference type="GO" id="GO:0046983">
    <property type="term" value="F:protein dimerization activity"/>
    <property type="evidence" value="ECO:0007669"/>
    <property type="project" value="InterPro"/>
</dbReference>
<dbReference type="GO" id="GO:0055085">
    <property type="term" value="P:transmembrane transport"/>
    <property type="evidence" value="ECO:0007669"/>
    <property type="project" value="InterPro"/>
</dbReference>
<keyword evidence="3 8" id="KW-0813">Transport</keyword>
<evidence type="ECO:0000259" key="11">
    <source>
        <dbReference type="Pfam" id="PF02742"/>
    </source>
</evidence>
<name>A0A0H2X1C1_CHLTA</name>
<evidence type="ECO:0000313" key="13">
    <source>
        <dbReference type="Proteomes" id="UP000002532"/>
    </source>
</evidence>
<evidence type="ECO:0000256" key="7">
    <source>
        <dbReference type="ARBA" id="ARBA00023136"/>
    </source>
</evidence>
<feature type="transmembrane region" description="Helical" evidence="10">
    <location>
        <begin position="190"/>
        <end position="218"/>
    </location>
</feature>
<dbReference type="GO" id="GO:0043190">
    <property type="term" value="C:ATP-binding cassette (ABC) transporter complex"/>
    <property type="evidence" value="ECO:0007669"/>
    <property type="project" value="InterPro"/>
</dbReference>
<dbReference type="KEGG" id="cta:CTA_0074"/>
<keyword evidence="4" id="KW-1003">Cell membrane</keyword>
<dbReference type="PANTHER" id="PTHR30477">
    <property type="entry name" value="ABC-TRANSPORTER METAL-BINDING PROTEIN"/>
    <property type="match status" value="1"/>
</dbReference>
<dbReference type="SMR" id="A0A0H2X1C1"/>
<keyword evidence="7 10" id="KW-0472">Membrane</keyword>
<evidence type="ECO:0000256" key="5">
    <source>
        <dbReference type="ARBA" id="ARBA00022692"/>
    </source>
</evidence>
<dbReference type="InterPro" id="IPR001367">
    <property type="entry name" value="Fe_dep_repressor"/>
</dbReference>
<keyword evidence="5 8" id="KW-0812">Transmembrane</keyword>
<dbReference type="RefSeq" id="WP_009871418.1">
    <property type="nucleotide sequence ID" value="NC_007429.1"/>
</dbReference>
<dbReference type="CDD" id="cd06550">
    <property type="entry name" value="TM_ABC_iron-siderophores_like"/>
    <property type="match status" value="1"/>
</dbReference>
<dbReference type="InterPro" id="IPR036421">
    <property type="entry name" value="Fe_dep_repressor_sf"/>
</dbReference>
<evidence type="ECO:0000256" key="2">
    <source>
        <dbReference type="ARBA" id="ARBA00008034"/>
    </source>
</evidence>
<dbReference type="SUPFAM" id="SSF81345">
    <property type="entry name" value="ABC transporter involved in vitamin B12 uptake, BtuC"/>
    <property type="match status" value="1"/>
</dbReference>
<sequence length="451" mass="51231">MLSCIFQDTIFLSSFLAVSLICMTTALWGTILLVERQPLLSESLSHACYPGLLIGALLSYKVPAFSDSLWVIIFFGCLASVLGCLGISFLEKKLAMHKDSALCLVLVSFFGVGVILVSYVKDCCPLLYNKINAYLYGQAATLGYTEAKLALIIFCLSAVVLWWWYRQISVAIFDREFAYSCGLRTRTAELVVLVFISLVIVSGVRSVGILLISAMFVAPPLSARQLSDRLSTILILSSIFGGICGALGCYFSVAFTCQTVVEGKPISIILPTGPLVVFFAGVLVFLCLIFSWKTGWITRYFRRKWFLFSRDEEHLLKIFWYLREQNTYQVGMRDFVRSRKYQEYFGDKVFPRFRMFLLCKKGLVSCSEHQWSLTDKGLARAAKLVRAHRLWESYLVSQLDFNKNEVHHFAEEMEHVLTDELDSTLSQMLQDPDYDPHQREIPKRTRKSDGC</sequence>
<dbReference type="Gene3D" id="1.10.10.10">
    <property type="entry name" value="Winged helix-like DNA-binding domain superfamily/Winged helix DNA-binding domain"/>
    <property type="match status" value="1"/>
</dbReference>
<dbReference type="EMBL" id="CP000051">
    <property type="protein sequence ID" value="AAX50320.1"/>
    <property type="molecule type" value="Genomic_DNA"/>
</dbReference>
<feature type="transmembrane region" description="Helical" evidence="10">
    <location>
        <begin position="12"/>
        <end position="34"/>
    </location>
</feature>
<dbReference type="AlphaFoldDB" id="A0A0H2X1C1"/>
<dbReference type="SMART" id="SM00529">
    <property type="entry name" value="HTH_DTXR"/>
    <property type="match status" value="1"/>
</dbReference>